<organism evidence="1 2">
    <name type="scientific">Sinorhizobium phage phiM7</name>
    <dbReference type="NCBI Taxonomy" id="1647403"/>
    <lineage>
        <taxon>Viruses</taxon>
        <taxon>Duplodnaviria</taxon>
        <taxon>Heunggongvirae</taxon>
        <taxon>Uroviricota</taxon>
        <taxon>Caudoviricetes</taxon>
        <taxon>Emdodecavirus</taxon>
        <taxon>Emdodecavirus M7</taxon>
    </lineage>
</organism>
<accession>A0A0F6SIP3</accession>
<reference evidence="1 2" key="1">
    <citation type="submission" date="2015-04" db="EMBL/GenBank/DDBJ databases">
        <authorList>
            <person name="Schouten J.T."/>
            <person name="Crockett J.T."/>
            <person name="Hodson T.S."/>
            <person name="Hyde J.R."/>
            <person name="Smith T.A."/>
            <person name="Merrill B.D."/>
            <person name="Crook M.B."/>
            <person name="Griffitts J.S."/>
            <person name="Burnett S.H."/>
            <person name="Grose J.H."/>
            <person name="Breakwell D.P."/>
        </authorList>
    </citation>
    <scope>NUCLEOTIDE SEQUENCE [LARGE SCALE GENOMIC DNA]</scope>
</reference>
<evidence type="ECO:0000313" key="2">
    <source>
        <dbReference type="Proteomes" id="UP000221947"/>
    </source>
</evidence>
<name>A0A0F6SIP3_9CAUD</name>
<sequence>MISYKDRTFCSASYNPCVNKQCHRFLSKKEFSRADELDLPIAYSDFSGTCGAMIKSDEDAT</sequence>
<proteinExistence type="predicted"/>
<gene>
    <name evidence="1" type="ORF">PHIM7_258</name>
</gene>
<protein>
    <submittedName>
        <fullName evidence="1">Uncharacterized protein</fullName>
    </submittedName>
</protein>
<keyword evidence="2" id="KW-1185">Reference proteome</keyword>
<evidence type="ECO:0000313" key="1">
    <source>
        <dbReference type="EMBL" id="AKF12803.1"/>
    </source>
</evidence>
<dbReference type="Proteomes" id="UP000221947">
    <property type="component" value="Segment"/>
</dbReference>
<dbReference type="EMBL" id="KR052480">
    <property type="protein sequence ID" value="AKF12803.1"/>
    <property type="molecule type" value="Genomic_DNA"/>
</dbReference>